<name>A0A7W0HQU3_9ACTN</name>
<dbReference type="EMBL" id="JACDUR010000003">
    <property type="protein sequence ID" value="MBA2892313.1"/>
    <property type="molecule type" value="Genomic_DNA"/>
</dbReference>
<accession>A0A7W0HQU3</accession>
<proteinExistence type="predicted"/>
<keyword evidence="2" id="KW-1185">Reference proteome</keyword>
<reference evidence="1 2" key="1">
    <citation type="submission" date="2020-07" db="EMBL/GenBank/DDBJ databases">
        <title>Genomic Encyclopedia of Type Strains, Phase IV (KMG-IV): sequencing the most valuable type-strain genomes for metagenomic binning, comparative biology and taxonomic classification.</title>
        <authorList>
            <person name="Goeker M."/>
        </authorList>
    </citation>
    <scope>NUCLEOTIDE SEQUENCE [LARGE SCALE GENOMIC DNA]</scope>
    <source>
        <strain evidence="1 2">DSM 45533</strain>
    </source>
</reference>
<evidence type="ECO:0000313" key="2">
    <source>
        <dbReference type="Proteomes" id="UP000530928"/>
    </source>
</evidence>
<dbReference type="RefSeq" id="WP_281389657.1">
    <property type="nucleotide sequence ID" value="NZ_BAABAM010000002.1"/>
</dbReference>
<dbReference type="Proteomes" id="UP000530928">
    <property type="component" value="Unassembled WGS sequence"/>
</dbReference>
<gene>
    <name evidence="1" type="ORF">HNR30_003654</name>
</gene>
<organism evidence="1 2">
    <name type="scientific">Nonomuraea soli</name>
    <dbReference type="NCBI Taxonomy" id="1032476"/>
    <lineage>
        <taxon>Bacteria</taxon>
        <taxon>Bacillati</taxon>
        <taxon>Actinomycetota</taxon>
        <taxon>Actinomycetes</taxon>
        <taxon>Streptosporangiales</taxon>
        <taxon>Streptosporangiaceae</taxon>
        <taxon>Nonomuraea</taxon>
    </lineage>
</organism>
<comment type="caution">
    <text evidence="1">The sequence shown here is derived from an EMBL/GenBank/DDBJ whole genome shotgun (WGS) entry which is preliminary data.</text>
</comment>
<evidence type="ECO:0000313" key="1">
    <source>
        <dbReference type="EMBL" id="MBA2892313.1"/>
    </source>
</evidence>
<sequence>MSENTTPEPAQDQVEELIDDLEVHAVREGGTVTEDCQVTNTCNC</sequence>
<dbReference type="AlphaFoldDB" id="A0A7W0HQU3"/>
<protein>
    <submittedName>
        <fullName evidence="1">Uncharacterized protein</fullName>
    </submittedName>
</protein>